<name>A0A518HBR7_9BACT</name>
<protein>
    <submittedName>
        <fullName evidence="1">4-oxalmesaconate hydratase</fullName>
        <ecNumber evidence="1">4.2.1.83</ecNumber>
    </submittedName>
</protein>
<dbReference type="InterPro" id="IPR003737">
    <property type="entry name" value="GlcNAc_PI_deacetylase-related"/>
</dbReference>
<dbReference type="SUPFAM" id="SSF102588">
    <property type="entry name" value="LmbE-like"/>
    <property type="match status" value="1"/>
</dbReference>
<reference evidence="1 2" key="1">
    <citation type="submission" date="2019-02" db="EMBL/GenBank/DDBJ databases">
        <title>Deep-cultivation of Planctomycetes and their phenomic and genomic characterization uncovers novel biology.</title>
        <authorList>
            <person name="Wiegand S."/>
            <person name="Jogler M."/>
            <person name="Boedeker C."/>
            <person name="Pinto D."/>
            <person name="Vollmers J."/>
            <person name="Rivas-Marin E."/>
            <person name="Kohn T."/>
            <person name="Peeters S.H."/>
            <person name="Heuer A."/>
            <person name="Rast P."/>
            <person name="Oberbeckmann S."/>
            <person name="Bunk B."/>
            <person name="Jeske O."/>
            <person name="Meyerdierks A."/>
            <person name="Storesund J.E."/>
            <person name="Kallscheuer N."/>
            <person name="Luecker S."/>
            <person name="Lage O.M."/>
            <person name="Pohl T."/>
            <person name="Merkel B.J."/>
            <person name="Hornburger P."/>
            <person name="Mueller R.-W."/>
            <person name="Bruemmer F."/>
            <person name="Labrenz M."/>
            <person name="Spormann A.M."/>
            <person name="Op den Camp H."/>
            <person name="Overmann J."/>
            <person name="Amann R."/>
            <person name="Jetten M.S.M."/>
            <person name="Mascher T."/>
            <person name="Medema M.H."/>
            <person name="Devos D.P."/>
            <person name="Kaster A.-K."/>
            <person name="Ovreas L."/>
            <person name="Rohde M."/>
            <person name="Galperin M.Y."/>
            <person name="Jogler C."/>
        </authorList>
    </citation>
    <scope>NUCLEOTIDE SEQUENCE [LARGE SCALE GENOMIC DNA]</scope>
    <source>
        <strain evidence="1 2">ElP</strain>
    </source>
</reference>
<proteinExistence type="predicted"/>
<evidence type="ECO:0000313" key="2">
    <source>
        <dbReference type="Proteomes" id="UP000317835"/>
    </source>
</evidence>
<organism evidence="1 2">
    <name type="scientific">Tautonia plasticadhaerens</name>
    <dbReference type="NCBI Taxonomy" id="2527974"/>
    <lineage>
        <taxon>Bacteria</taxon>
        <taxon>Pseudomonadati</taxon>
        <taxon>Planctomycetota</taxon>
        <taxon>Planctomycetia</taxon>
        <taxon>Isosphaerales</taxon>
        <taxon>Isosphaeraceae</taxon>
        <taxon>Tautonia</taxon>
    </lineage>
</organism>
<dbReference type="Proteomes" id="UP000317835">
    <property type="component" value="Chromosome"/>
</dbReference>
<dbReference type="EMBL" id="CP036426">
    <property type="protein sequence ID" value="QDV38136.1"/>
    <property type="molecule type" value="Genomic_DNA"/>
</dbReference>
<dbReference type="PANTHER" id="PTHR12993:SF30">
    <property type="entry name" value="N-ACETYL-ALPHA-D-GLUCOSAMINYL L-MALATE DEACETYLASE 1"/>
    <property type="match status" value="1"/>
</dbReference>
<dbReference type="EC" id="4.2.1.83" evidence="1"/>
<sequence length="244" mass="25839">MIGTGAGPDLPGRVLAIGAHPDDLELLCSGTLARFLDLGSAVELAVACRGDRGGSGGPDPALADRRRAEAEAAAGALGAPIRFLGFGDSDVYDSPESRARFVSLLRESRPDLVITHPPEDYHADHARVGELAGMACWLSASGGWVVGDRPPLGRPPVLVYMDTIAAVGFEPAHYVDISSAIDRKRRMLACHASQTSREDGGIHALAELMEVQSRLRGFQCGARFAEAFRPAPLWGRIRPGGLLP</sequence>
<keyword evidence="2" id="KW-1185">Reference proteome</keyword>
<dbReference type="GO" id="GO:0016811">
    <property type="term" value="F:hydrolase activity, acting on carbon-nitrogen (but not peptide) bonds, in linear amides"/>
    <property type="evidence" value="ECO:0007669"/>
    <property type="project" value="TreeGrafter"/>
</dbReference>
<evidence type="ECO:0000313" key="1">
    <source>
        <dbReference type="EMBL" id="QDV38136.1"/>
    </source>
</evidence>
<dbReference type="AlphaFoldDB" id="A0A518HBR7"/>
<dbReference type="PANTHER" id="PTHR12993">
    <property type="entry name" value="N-ACETYLGLUCOSAMINYL-PHOSPHATIDYLINOSITOL DE-N-ACETYLASE-RELATED"/>
    <property type="match status" value="1"/>
</dbReference>
<dbReference type="InterPro" id="IPR024078">
    <property type="entry name" value="LmbE-like_dom_sf"/>
</dbReference>
<dbReference type="RefSeq" id="WP_145276403.1">
    <property type="nucleotide sequence ID" value="NZ_CP036426.1"/>
</dbReference>
<accession>A0A518HBR7</accession>
<keyword evidence="1" id="KW-0456">Lyase</keyword>
<dbReference type="KEGG" id="tpla:ElP_60850"/>
<dbReference type="Gene3D" id="3.40.50.10320">
    <property type="entry name" value="LmbE-like"/>
    <property type="match status" value="1"/>
</dbReference>
<dbReference type="OrthoDB" id="9790023at2"/>
<dbReference type="Pfam" id="PF02585">
    <property type="entry name" value="PIG-L"/>
    <property type="match status" value="1"/>
</dbReference>
<dbReference type="GO" id="GO:0047584">
    <property type="term" value="F:4-oxalmesaconate hydratase activity"/>
    <property type="evidence" value="ECO:0007669"/>
    <property type="project" value="UniProtKB-EC"/>
</dbReference>
<gene>
    <name evidence="1" type="primary">galB_2</name>
    <name evidence="1" type="ORF">ElP_60850</name>
</gene>